<proteinExistence type="predicted"/>
<dbReference type="EMBL" id="FOMX01000045">
    <property type="protein sequence ID" value="SFF31491.1"/>
    <property type="molecule type" value="Genomic_DNA"/>
</dbReference>
<dbReference type="AlphaFoldDB" id="A0A1I2HSX0"/>
<reference evidence="2" key="1">
    <citation type="submission" date="2016-10" db="EMBL/GenBank/DDBJ databases">
        <authorList>
            <person name="Varghese N."/>
            <person name="Submissions S."/>
        </authorList>
    </citation>
    <scope>NUCLEOTIDE SEQUENCE [LARGE SCALE GENOMIC DNA]</scope>
    <source>
        <strain evidence="2">ATCC 25963</strain>
    </source>
</reference>
<evidence type="ECO:0000313" key="1">
    <source>
        <dbReference type="EMBL" id="SFF31491.1"/>
    </source>
</evidence>
<sequence length="410" mass="41857">MRLSSSRGAAVVLAAALGCGSDQTGATDSDTDTGTGTGTTGEAITLAEFFDLAEETYCGWAVRCGAFAEAADCRAVEFFETVYPPRLLAEARLDYGETGQAVEYLLASEAAGRLVFDAEAAASCLAYVEARGCALPGAYAAEEAELAGQAACNAILRGTMVENGPCLLSVECAPQEAATMVCGFDPSCSEACCLGGCRRLASLSIGTPCNGNSRCQEGSFCGRDANTGMFTVCTAKQPVGAACLGSDECDAEGYCDFNTGECRALAGEGEPCSDFGDGGCRPGLYCADPGYLGNGRCYAFAPLGGACLADWYLGCSALGSVCDPQGEQCVVAPGPGESCADRPCGLTSSCEWYSQECVALAREGEPCGDSIRCAGALQCDGWDPASARCRAPEVTGVCAVPGEDELPQGT</sequence>
<accession>A0A1I2HSX0</accession>
<organism evidence="1 2">
    <name type="scientific">Nannocystis exedens</name>
    <dbReference type="NCBI Taxonomy" id="54"/>
    <lineage>
        <taxon>Bacteria</taxon>
        <taxon>Pseudomonadati</taxon>
        <taxon>Myxococcota</taxon>
        <taxon>Polyangia</taxon>
        <taxon>Nannocystales</taxon>
        <taxon>Nannocystaceae</taxon>
        <taxon>Nannocystis</taxon>
    </lineage>
</organism>
<dbReference type="Proteomes" id="UP000199400">
    <property type="component" value="Unassembled WGS sequence"/>
</dbReference>
<dbReference type="PROSITE" id="PS51257">
    <property type="entry name" value="PROKAR_LIPOPROTEIN"/>
    <property type="match status" value="1"/>
</dbReference>
<protein>
    <recommendedName>
        <fullName evidence="3">Dickkopf N-terminal cysteine-rich domain-containing protein</fullName>
    </recommendedName>
</protein>
<gene>
    <name evidence="1" type="ORF">SAMN02745121_08102</name>
</gene>
<evidence type="ECO:0000313" key="2">
    <source>
        <dbReference type="Proteomes" id="UP000199400"/>
    </source>
</evidence>
<name>A0A1I2HSX0_9BACT</name>
<evidence type="ECO:0008006" key="3">
    <source>
        <dbReference type="Google" id="ProtNLM"/>
    </source>
</evidence>
<keyword evidence="2" id="KW-1185">Reference proteome</keyword>